<feature type="domain" description="M23ase beta-sheet core" evidence="4">
    <location>
        <begin position="362"/>
        <end position="449"/>
    </location>
</feature>
<name>A0A7H1NNB8_9PROT</name>
<dbReference type="InterPro" id="IPR016047">
    <property type="entry name" value="M23ase_b-sheet_dom"/>
</dbReference>
<gene>
    <name evidence="5" type="ORF">JGUZn3_00110</name>
</gene>
<evidence type="ECO:0000256" key="1">
    <source>
        <dbReference type="SAM" id="Coils"/>
    </source>
</evidence>
<evidence type="ECO:0000313" key="5">
    <source>
        <dbReference type="EMBL" id="QNT77278.1"/>
    </source>
</evidence>
<dbReference type="Gene3D" id="1.20.5.340">
    <property type="match status" value="1"/>
</dbReference>
<feature type="chain" id="PRO_5028856129" evidence="3">
    <location>
        <begin position="46"/>
        <end position="453"/>
    </location>
</feature>
<sequence>MLCFHTVYFHTSYFYTRSLVKKLRFPFYATLLSAGAILCVAHSFAASSHSASSSHLSKTSSAYKASAPKKLLEESRRKKAALFATQLKQKQQIKQVEHQKQQAERQATQDKIKAQKAKTAATTATKTLEKTTTTLSELESQIATTEEEKRRLETALDYNTQALAPFLPIIIRLSLYPDDMLLLAPLPPEKSVSALLALNSLSHYIEQLSKTIQEQKQGIINLENDLVSKKTELNRLKQQQSLQKTILDQKAIQAKKQEERSQMIAEQATKDVDTATRKASSLQEAITAIDKIQAEAQRQLQEEIERAKKNREKQKEMAARARAKSLEAGNGSGVSLNKKAVSSAKRDTAPNDDTAETKTAPGLNRHMAPSTPVKAPCNGHVDFSGPFRSYGNMVILNCGKSYRFILAGMGSILTQTGASISKNQTIGQMPSAASSLFIQLRHGQKIINPSPFL</sequence>
<evidence type="ECO:0000313" key="6">
    <source>
        <dbReference type="Proteomes" id="UP000516349"/>
    </source>
</evidence>
<proteinExistence type="predicted"/>
<dbReference type="Gene3D" id="2.70.70.10">
    <property type="entry name" value="Glucose Permease (Domain IIA)"/>
    <property type="match status" value="1"/>
</dbReference>
<evidence type="ECO:0000259" key="4">
    <source>
        <dbReference type="Pfam" id="PF01551"/>
    </source>
</evidence>
<keyword evidence="6" id="KW-1185">Reference proteome</keyword>
<dbReference type="InterPro" id="IPR011055">
    <property type="entry name" value="Dup_hybrid_motif"/>
</dbReference>
<dbReference type="CDD" id="cd12797">
    <property type="entry name" value="M23_peptidase"/>
    <property type="match status" value="1"/>
</dbReference>
<dbReference type="Proteomes" id="UP000516349">
    <property type="component" value="Chromosome"/>
</dbReference>
<feature type="coiled-coil region" evidence="1">
    <location>
        <begin position="86"/>
        <end position="155"/>
    </location>
</feature>
<evidence type="ECO:0000256" key="2">
    <source>
        <dbReference type="SAM" id="MobiDB-lite"/>
    </source>
</evidence>
<dbReference type="SUPFAM" id="SSF51261">
    <property type="entry name" value="Duplicated hybrid motif"/>
    <property type="match status" value="1"/>
</dbReference>
<dbReference type="Pfam" id="PF01551">
    <property type="entry name" value="Peptidase_M23"/>
    <property type="match status" value="1"/>
</dbReference>
<dbReference type="KEGG" id="ebla:JGUZn3_00110"/>
<feature type="coiled-coil region" evidence="1">
    <location>
        <begin position="205"/>
        <end position="239"/>
    </location>
</feature>
<dbReference type="AlphaFoldDB" id="A0A7H1NNB8"/>
<feature type="signal peptide" evidence="3">
    <location>
        <begin position="1"/>
        <end position="45"/>
    </location>
</feature>
<accession>A0A7H1NNB8</accession>
<feature type="region of interest" description="Disordered" evidence="2">
    <location>
        <begin position="308"/>
        <end position="371"/>
    </location>
</feature>
<keyword evidence="3" id="KW-0732">Signal</keyword>
<organism evidence="5 6">
    <name type="scientific">Entomobacter blattae</name>
    <dbReference type="NCBI Taxonomy" id="2762277"/>
    <lineage>
        <taxon>Bacteria</taxon>
        <taxon>Pseudomonadati</taxon>
        <taxon>Pseudomonadota</taxon>
        <taxon>Alphaproteobacteria</taxon>
        <taxon>Acetobacterales</taxon>
        <taxon>Acetobacteraceae</taxon>
        <taxon>Entomobacter</taxon>
    </lineage>
</organism>
<feature type="compositionally biased region" description="Basic and acidic residues" evidence="2">
    <location>
        <begin position="308"/>
        <end position="319"/>
    </location>
</feature>
<protein>
    <submittedName>
        <fullName evidence="5">Peptidase family M23</fullName>
    </submittedName>
</protein>
<dbReference type="EMBL" id="CP060244">
    <property type="protein sequence ID" value="QNT77278.1"/>
    <property type="molecule type" value="Genomic_DNA"/>
</dbReference>
<keyword evidence="1" id="KW-0175">Coiled coil</keyword>
<reference evidence="5 6" key="1">
    <citation type="submission" date="2020-08" db="EMBL/GenBank/DDBJ databases">
        <title>Complete genome sequence of Entomobacter blattae G55GP.</title>
        <authorList>
            <person name="Poehlein A."/>
            <person name="Guzman J."/>
            <person name="Daniel R."/>
            <person name="Vilcinskas A."/>
        </authorList>
    </citation>
    <scope>NUCLEOTIDE SEQUENCE [LARGE SCALE GENOMIC DNA]</scope>
    <source>
        <strain evidence="5 6">G55GP</strain>
    </source>
</reference>
<evidence type="ECO:0000256" key="3">
    <source>
        <dbReference type="SAM" id="SignalP"/>
    </source>
</evidence>